<keyword evidence="2" id="KW-0378">Hydrolase</keyword>
<feature type="domain" description="AB hydrolase-1" evidence="1">
    <location>
        <begin position="5"/>
        <end position="249"/>
    </location>
</feature>
<dbReference type="PRINTS" id="PR00412">
    <property type="entry name" value="EPOXHYDRLASE"/>
</dbReference>
<dbReference type="Gene3D" id="3.40.50.1820">
    <property type="entry name" value="alpha/beta hydrolase"/>
    <property type="match status" value="1"/>
</dbReference>
<evidence type="ECO:0000259" key="1">
    <source>
        <dbReference type="Pfam" id="PF00561"/>
    </source>
</evidence>
<dbReference type="PANTHER" id="PTHR43798:SF33">
    <property type="entry name" value="HYDROLASE, PUTATIVE (AFU_ORTHOLOGUE AFUA_2G14860)-RELATED"/>
    <property type="match status" value="1"/>
</dbReference>
<sequence length="264" mass="30238">MTSSKHWDLVMENLPNEYKIYSIDLRGFGISTYNQRIDSLKDFSEDVKLFVDKLNIKNFSLAGWSTGGGVAMQFTIDYPDYVKKLILVESVGVSGYPIFKKNEIGKPIIGEFLTTREEVAMDPVQVLPILNAYKNKDKDTLRQIWEMTIYTHNKPEEKRYDEYLEDMLTQRNLVDVDYALMTFNISNKHNGVVEGKNLAHKIDIPTLIIQGDRDYVVPMEMAKGIEEAIGDNATLKIIENSGHSPLIDNLDNLIEYIVSFIDQK</sequence>
<dbReference type="InterPro" id="IPR000073">
    <property type="entry name" value="AB_hydrolase_1"/>
</dbReference>
<organism evidence="2 3">
    <name type="scientific">Anaeromonas frigoriresistens</name>
    <dbReference type="NCBI Taxonomy" id="2683708"/>
    <lineage>
        <taxon>Bacteria</taxon>
        <taxon>Bacillati</taxon>
        <taxon>Bacillota</taxon>
        <taxon>Tissierellia</taxon>
        <taxon>Tissierellales</taxon>
        <taxon>Thermohalobacteraceae</taxon>
        <taxon>Anaeromonas</taxon>
    </lineage>
</organism>
<protein>
    <submittedName>
        <fullName evidence="2">Alpha/beta hydrolase</fullName>
    </submittedName>
</protein>
<dbReference type="InterPro" id="IPR050266">
    <property type="entry name" value="AB_hydrolase_sf"/>
</dbReference>
<dbReference type="PRINTS" id="PR00111">
    <property type="entry name" value="ABHYDROLASE"/>
</dbReference>
<proteinExistence type="predicted"/>
<dbReference type="AlphaFoldDB" id="A0A942UPY3"/>
<accession>A0A942UPY3</accession>
<comment type="caution">
    <text evidence="2">The sequence shown here is derived from an EMBL/GenBank/DDBJ whole genome shotgun (WGS) entry which is preliminary data.</text>
</comment>
<dbReference type="GO" id="GO:0016787">
    <property type="term" value="F:hydrolase activity"/>
    <property type="evidence" value="ECO:0007669"/>
    <property type="project" value="UniProtKB-KW"/>
</dbReference>
<dbReference type="Pfam" id="PF00561">
    <property type="entry name" value="Abhydrolase_1"/>
    <property type="match status" value="1"/>
</dbReference>
<dbReference type="SUPFAM" id="SSF53474">
    <property type="entry name" value="alpha/beta-Hydrolases"/>
    <property type="match status" value="1"/>
</dbReference>
<dbReference type="PANTHER" id="PTHR43798">
    <property type="entry name" value="MONOACYLGLYCEROL LIPASE"/>
    <property type="match status" value="1"/>
</dbReference>
<dbReference type="Proteomes" id="UP000724672">
    <property type="component" value="Unassembled WGS sequence"/>
</dbReference>
<keyword evidence="3" id="KW-1185">Reference proteome</keyword>
<evidence type="ECO:0000313" key="2">
    <source>
        <dbReference type="EMBL" id="MBS4537134.1"/>
    </source>
</evidence>
<dbReference type="EMBL" id="WSFT01000013">
    <property type="protein sequence ID" value="MBS4537134.1"/>
    <property type="molecule type" value="Genomic_DNA"/>
</dbReference>
<evidence type="ECO:0000313" key="3">
    <source>
        <dbReference type="Proteomes" id="UP000724672"/>
    </source>
</evidence>
<dbReference type="GO" id="GO:0016020">
    <property type="term" value="C:membrane"/>
    <property type="evidence" value="ECO:0007669"/>
    <property type="project" value="TreeGrafter"/>
</dbReference>
<gene>
    <name evidence="2" type="ORF">GOQ27_01590</name>
</gene>
<dbReference type="InterPro" id="IPR029058">
    <property type="entry name" value="AB_hydrolase_fold"/>
</dbReference>
<dbReference type="InterPro" id="IPR000639">
    <property type="entry name" value="Epox_hydrolase-like"/>
</dbReference>
<reference evidence="2" key="1">
    <citation type="submission" date="2019-12" db="EMBL/GenBank/DDBJ databases">
        <title>Clostridiaceae gen. nov. sp. nov., isolated from sediment in Xinjiang, China.</title>
        <authorList>
            <person name="Zhang R."/>
        </authorList>
    </citation>
    <scope>NUCLEOTIDE SEQUENCE</scope>
    <source>
        <strain evidence="2">D2Q-11</strain>
    </source>
</reference>
<name>A0A942UPY3_9FIRM</name>